<accession>A0ABR0RBT2</accession>
<organism evidence="3 4">
    <name type="scientific">Knufia obscura</name>
    <dbReference type="NCBI Taxonomy" id="1635080"/>
    <lineage>
        <taxon>Eukaryota</taxon>
        <taxon>Fungi</taxon>
        <taxon>Dikarya</taxon>
        <taxon>Ascomycota</taxon>
        <taxon>Pezizomycotina</taxon>
        <taxon>Eurotiomycetes</taxon>
        <taxon>Chaetothyriomycetidae</taxon>
        <taxon>Chaetothyriales</taxon>
        <taxon>Trichomeriaceae</taxon>
        <taxon>Knufia</taxon>
    </lineage>
</organism>
<keyword evidence="1" id="KW-0175">Coiled coil</keyword>
<protein>
    <submittedName>
        <fullName evidence="3">Uncharacterized protein</fullName>
    </submittedName>
</protein>
<dbReference type="EMBL" id="JAVHJV010000014">
    <property type="protein sequence ID" value="KAK5938087.1"/>
    <property type="molecule type" value="Genomic_DNA"/>
</dbReference>
<proteinExistence type="predicted"/>
<feature type="region of interest" description="Disordered" evidence="2">
    <location>
        <begin position="1"/>
        <end position="30"/>
    </location>
</feature>
<dbReference type="GeneID" id="90003125"/>
<keyword evidence="4" id="KW-1185">Reference proteome</keyword>
<dbReference type="Proteomes" id="UP001334248">
    <property type="component" value="Unassembled WGS sequence"/>
</dbReference>
<dbReference type="RefSeq" id="XP_064726177.1">
    <property type="nucleotide sequence ID" value="XM_064878069.1"/>
</dbReference>
<evidence type="ECO:0000256" key="2">
    <source>
        <dbReference type="SAM" id="MobiDB-lite"/>
    </source>
</evidence>
<evidence type="ECO:0000313" key="3">
    <source>
        <dbReference type="EMBL" id="KAK5938087.1"/>
    </source>
</evidence>
<evidence type="ECO:0000256" key="1">
    <source>
        <dbReference type="SAM" id="Coils"/>
    </source>
</evidence>
<sequence>MARVSPKAAAARRQNAATARAARARMHDAAASSPAGVVVRVTPSAERTSPLMVRTTQASPSAGSRYVAAIHAPHTTPTDIAVASSPSLPRRHGRVTWQTDALRPQDAVVGTGTSSSLPRRQGHAAFMTNPQRIHRMLAAMRQRAHDNNVEHGIANPPPAYRRQATQQERDMMRRYIAAKRTRDAARNSMPAPTTRIADQERARRQLQLAALRLRTQINRAKQMIARLPAHEAQSKRPLMRAMLQRLRQVMAQLSGSAREQNMPSRTPTTVAHQHLSTPAAPVLTPNAMQAQAPAPQTVNNSSHTIVTQNGVRWHKTVKTQRHPSRPRAFTRTTIVRCADDDTIAAPAVNWDREAQTLTSFKTAGNGIVWRSSSRTARLSGTNGGTVRQEIIEPVRRRSTGGS</sequence>
<comment type="caution">
    <text evidence="3">The sequence shown here is derived from an EMBL/GenBank/DDBJ whole genome shotgun (WGS) entry which is preliminary data.</text>
</comment>
<feature type="compositionally biased region" description="Low complexity" evidence="2">
    <location>
        <begin position="8"/>
        <end position="21"/>
    </location>
</feature>
<name>A0ABR0RBT2_9EURO</name>
<feature type="coiled-coil region" evidence="1">
    <location>
        <begin position="196"/>
        <end position="223"/>
    </location>
</feature>
<evidence type="ECO:0000313" key="4">
    <source>
        <dbReference type="Proteomes" id="UP001334248"/>
    </source>
</evidence>
<gene>
    <name evidence="3" type="ORF">PMZ80_009676</name>
</gene>
<reference evidence="3 4" key="1">
    <citation type="journal article" date="2023" name="Res Sq">
        <title>Genomic and morphological characterization of Knufia obscura isolated from the Mars 2020 spacecraft assembly facility.</title>
        <authorList>
            <person name="Chander A.M."/>
            <person name="Teixeira M.M."/>
            <person name="Singh N.K."/>
            <person name="Williams M.P."/>
            <person name="Parker C.W."/>
            <person name="Leo P."/>
            <person name="Stajich J.E."/>
            <person name="Torok T."/>
            <person name="Tighe S."/>
            <person name="Mason C.E."/>
            <person name="Venkateswaran K."/>
        </authorList>
    </citation>
    <scope>NUCLEOTIDE SEQUENCE [LARGE SCALE GENOMIC DNA]</scope>
    <source>
        <strain evidence="3 4">CCFEE 5817</strain>
    </source>
</reference>